<keyword evidence="2" id="KW-0963">Cytoplasm</keyword>
<evidence type="ECO:0000313" key="8">
    <source>
        <dbReference type="EMBL" id="PHN05922.1"/>
    </source>
</evidence>
<accession>A0A2D0NBN4</accession>
<sequence>MRYEKLKGFIAAPFTCFHEDGTLNLNPIHAYADYLKQNGASGAFILGTTGEGMSVTTAERKKVAEEWMKSADPDFKIIVHAGSSGLHDSRELAAHAQEIGAYAVGCIAPNFFKPATVDDLVAYASDVAAACPDLPFYYYHIPSMSGVYLSMPEFLQKASGRIPNLAGIKFTHHDLMEFNQCTMTAGGRYDLLHGYDEILICGLSLGVQAAVGSTYNYFLPVYLKLREAFDAGDLETARRMQQESVRLVGVLLKYRGGIACGKAIMNLVGIPCGPCRLPIRSLDTEEMERLNRDLQTMNFFELTGQTIVNSPTQAN</sequence>
<evidence type="ECO:0000256" key="7">
    <source>
        <dbReference type="PIRSR" id="PIRSR001365-2"/>
    </source>
</evidence>
<dbReference type="GO" id="GO:0016829">
    <property type="term" value="F:lyase activity"/>
    <property type="evidence" value="ECO:0007669"/>
    <property type="project" value="UniProtKB-KW"/>
</dbReference>
<evidence type="ECO:0000313" key="9">
    <source>
        <dbReference type="Proteomes" id="UP000223913"/>
    </source>
</evidence>
<dbReference type="RefSeq" id="WP_099150515.1">
    <property type="nucleotide sequence ID" value="NZ_PDUD01000019.1"/>
</dbReference>
<evidence type="ECO:0008006" key="10">
    <source>
        <dbReference type="Google" id="ProtNLM"/>
    </source>
</evidence>
<dbReference type="SUPFAM" id="SSF51569">
    <property type="entry name" value="Aldolase"/>
    <property type="match status" value="1"/>
</dbReference>
<dbReference type="OrthoDB" id="9778880at2"/>
<organism evidence="8 9">
    <name type="scientific">Flavilitoribacter nigricans (strain ATCC 23147 / DSM 23189 / NBRC 102662 / NCIMB 1420 / SS-2)</name>
    <name type="common">Lewinella nigricans</name>
    <dbReference type="NCBI Taxonomy" id="1122177"/>
    <lineage>
        <taxon>Bacteria</taxon>
        <taxon>Pseudomonadati</taxon>
        <taxon>Bacteroidota</taxon>
        <taxon>Saprospiria</taxon>
        <taxon>Saprospirales</taxon>
        <taxon>Lewinellaceae</taxon>
        <taxon>Flavilitoribacter</taxon>
    </lineage>
</organism>
<dbReference type="SMART" id="SM01130">
    <property type="entry name" value="DHDPS"/>
    <property type="match status" value="1"/>
</dbReference>
<dbReference type="PANTHER" id="PTHR12128">
    <property type="entry name" value="DIHYDRODIPICOLINATE SYNTHASE"/>
    <property type="match status" value="1"/>
</dbReference>
<comment type="caution">
    <text evidence="8">The sequence shown here is derived from an EMBL/GenBank/DDBJ whole genome shotgun (WGS) entry which is preliminary data.</text>
</comment>
<dbReference type="PIRSF" id="PIRSF001365">
    <property type="entry name" value="DHDPS"/>
    <property type="match status" value="1"/>
</dbReference>
<gene>
    <name evidence="8" type="ORF">CRP01_13160</name>
</gene>
<feature type="binding site" evidence="7">
    <location>
        <position position="211"/>
    </location>
    <ligand>
        <name>pyruvate</name>
        <dbReference type="ChEBI" id="CHEBI:15361"/>
    </ligand>
</feature>
<dbReference type="Proteomes" id="UP000223913">
    <property type="component" value="Unassembled WGS sequence"/>
</dbReference>
<dbReference type="Pfam" id="PF00701">
    <property type="entry name" value="DHDPS"/>
    <property type="match status" value="1"/>
</dbReference>
<evidence type="ECO:0000256" key="4">
    <source>
        <dbReference type="ARBA" id="ARBA00023277"/>
    </source>
</evidence>
<keyword evidence="4" id="KW-0119">Carbohydrate metabolism</keyword>
<proteinExistence type="inferred from homology"/>
<feature type="active site" description="Schiff-base intermediate with substrate" evidence="6">
    <location>
        <position position="169"/>
    </location>
</feature>
<reference evidence="8 9" key="1">
    <citation type="submission" date="2017-10" db="EMBL/GenBank/DDBJ databases">
        <title>The draft genome sequence of Lewinella nigricans NBRC 102662.</title>
        <authorList>
            <person name="Wang K."/>
        </authorList>
    </citation>
    <scope>NUCLEOTIDE SEQUENCE [LARGE SCALE GENOMIC DNA]</scope>
    <source>
        <strain evidence="8 9">NBRC 102662</strain>
    </source>
</reference>
<evidence type="ECO:0000256" key="3">
    <source>
        <dbReference type="ARBA" id="ARBA00023239"/>
    </source>
</evidence>
<dbReference type="InterPro" id="IPR013785">
    <property type="entry name" value="Aldolase_TIM"/>
</dbReference>
<keyword evidence="9" id="KW-1185">Reference proteome</keyword>
<dbReference type="AlphaFoldDB" id="A0A2D0NBN4"/>
<dbReference type="GO" id="GO:0005737">
    <property type="term" value="C:cytoplasm"/>
    <property type="evidence" value="ECO:0007669"/>
    <property type="project" value="UniProtKB-SubCell"/>
</dbReference>
<keyword evidence="3 5" id="KW-0456">Lyase</keyword>
<comment type="similarity">
    <text evidence="5">Belongs to the DapA family.</text>
</comment>
<dbReference type="PRINTS" id="PR00146">
    <property type="entry name" value="DHPICSNTHASE"/>
</dbReference>
<evidence type="ECO:0000256" key="2">
    <source>
        <dbReference type="ARBA" id="ARBA00022490"/>
    </source>
</evidence>
<evidence type="ECO:0000256" key="1">
    <source>
        <dbReference type="ARBA" id="ARBA00004496"/>
    </source>
</evidence>
<dbReference type="Gene3D" id="3.20.20.70">
    <property type="entry name" value="Aldolase class I"/>
    <property type="match status" value="1"/>
</dbReference>
<dbReference type="EMBL" id="PDUD01000019">
    <property type="protein sequence ID" value="PHN05922.1"/>
    <property type="molecule type" value="Genomic_DNA"/>
</dbReference>
<feature type="active site" description="Proton donor/acceptor" evidence="6">
    <location>
        <position position="139"/>
    </location>
</feature>
<evidence type="ECO:0000256" key="6">
    <source>
        <dbReference type="PIRSR" id="PIRSR001365-1"/>
    </source>
</evidence>
<dbReference type="PANTHER" id="PTHR12128:SF21">
    <property type="entry name" value="N-ACETYLNEURAMINATE LYASE"/>
    <property type="match status" value="1"/>
</dbReference>
<dbReference type="InterPro" id="IPR002220">
    <property type="entry name" value="DapA-like"/>
</dbReference>
<comment type="subcellular location">
    <subcellularLocation>
        <location evidence="1">Cytoplasm</location>
    </subcellularLocation>
</comment>
<protein>
    <recommendedName>
        <fullName evidence="10">N-acetylneuraminate lyase</fullName>
    </recommendedName>
</protein>
<feature type="binding site" evidence="7">
    <location>
        <position position="49"/>
    </location>
    <ligand>
        <name>pyruvate</name>
        <dbReference type="ChEBI" id="CHEBI:15361"/>
    </ligand>
</feature>
<name>A0A2D0NBN4_FLAN2</name>
<evidence type="ECO:0000256" key="5">
    <source>
        <dbReference type="PIRNR" id="PIRNR001365"/>
    </source>
</evidence>